<keyword evidence="9" id="KW-1185">Reference proteome</keyword>
<dbReference type="InterPro" id="IPR018660">
    <property type="entry name" value="MliC"/>
</dbReference>
<feature type="domain" description="C-type lysozyme inhibitor" evidence="7">
    <location>
        <begin position="84"/>
        <end position="144"/>
    </location>
</feature>
<dbReference type="InterPro" id="IPR036328">
    <property type="entry name" value="MliC_sf"/>
</dbReference>
<dbReference type="Pfam" id="PF09864">
    <property type="entry name" value="MliC"/>
    <property type="match status" value="1"/>
</dbReference>
<keyword evidence="4" id="KW-0449">Lipoprotein</keyword>
<proteinExistence type="predicted"/>
<evidence type="ECO:0000256" key="2">
    <source>
        <dbReference type="ARBA" id="ARBA00023136"/>
    </source>
</evidence>
<accession>A0A369BT58</accession>
<keyword evidence="3" id="KW-0564">Palmitate</keyword>
<evidence type="ECO:0000256" key="1">
    <source>
        <dbReference type="ARBA" id="ARBA00022729"/>
    </source>
</evidence>
<evidence type="ECO:0000256" key="4">
    <source>
        <dbReference type="ARBA" id="ARBA00023288"/>
    </source>
</evidence>
<evidence type="ECO:0000256" key="3">
    <source>
        <dbReference type="ARBA" id="ARBA00023139"/>
    </source>
</evidence>
<dbReference type="Proteomes" id="UP000252707">
    <property type="component" value="Unassembled WGS sequence"/>
</dbReference>
<reference evidence="8 9" key="1">
    <citation type="submission" date="2018-07" db="EMBL/GenBank/DDBJ databases">
        <title>Genomic Encyclopedia of Type Strains, Phase IV (KMG-IV): sequencing the most valuable type-strain genomes for metagenomic binning, comparative biology and taxonomic classification.</title>
        <authorList>
            <person name="Goeker M."/>
        </authorList>
    </citation>
    <scope>NUCLEOTIDE SEQUENCE [LARGE SCALE GENOMIC DNA]</scope>
    <source>
        <strain evidence="8 9">DSM 26407</strain>
    </source>
</reference>
<evidence type="ECO:0000313" key="8">
    <source>
        <dbReference type="EMBL" id="RCX24743.1"/>
    </source>
</evidence>
<evidence type="ECO:0000256" key="6">
    <source>
        <dbReference type="SAM" id="SignalP"/>
    </source>
</evidence>
<feature type="compositionally biased region" description="Low complexity" evidence="5">
    <location>
        <begin position="44"/>
        <end position="60"/>
    </location>
</feature>
<gene>
    <name evidence="8" type="ORF">DFQ59_11628</name>
</gene>
<evidence type="ECO:0000259" key="7">
    <source>
        <dbReference type="Pfam" id="PF09864"/>
    </source>
</evidence>
<organism evidence="8 9">
    <name type="scientific">Thioalbus denitrificans</name>
    <dbReference type="NCBI Taxonomy" id="547122"/>
    <lineage>
        <taxon>Bacteria</taxon>
        <taxon>Pseudomonadati</taxon>
        <taxon>Pseudomonadota</taxon>
        <taxon>Gammaproteobacteria</taxon>
        <taxon>Chromatiales</taxon>
        <taxon>Ectothiorhodospiraceae</taxon>
        <taxon>Thioalbus</taxon>
    </lineage>
</organism>
<feature type="region of interest" description="Disordered" evidence="5">
    <location>
        <begin position="40"/>
        <end position="60"/>
    </location>
</feature>
<evidence type="ECO:0000313" key="9">
    <source>
        <dbReference type="Proteomes" id="UP000252707"/>
    </source>
</evidence>
<protein>
    <submittedName>
        <fullName evidence="8">Membrane-bound lysozyme inhibitor of c-type lysozyme MliC</fullName>
    </submittedName>
</protein>
<dbReference type="PROSITE" id="PS51257">
    <property type="entry name" value="PROKAR_LIPOPROTEIN"/>
    <property type="match status" value="1"/>
</dbReference>
<feature type="chain" id="PRO_5016894263" evidence="6">
    <location>
        <begin position="22"/>
        <end position="264"/>
    </location>
</feature>
<name>A0A369BT58_9GAMM</name>
<dbReference type="EMBL" id="QPJY01000016">
    <property type="protein sequence ID" value="RCX24743.1"/>
    <property type="molecule type" value="Genomic_DNA"/>
</dbReference>
<dbReference type="Gene3D" id="2.40.128.200">
    <property type="match status" value="1"/>
</dbReference>
<evidence type="ECO:0000256" key="5">
    <source>
        <dbReference type="SAM" id="MobiDB-lite"/>
    </source>
</evidence>
<dbReference type="RefSeq" id="WP_114281194.1">
    <property type="nucleotide sequence ID" value="NZ_QPJY01000016.1"/>
</dbReference>
<comment type="caution">
    <text evidence="8">The sequence shown here is derived from an EMBL/GenBank/DDBJ whole genome shotgun (WGS) entry which is preliminary data.</text>
</comment>
<dbReference type="SUPFAM" id="SSF141488">
    <property type="entry name" value="YdhA-like"/>
    <property type="match status" value="1"/>
</dbReference>
<sequence length="264" mass="27739">MSRFDRVRLVVLVVAAAAALASCTFRFGAREQGAEAVDVEQRSAEAASGTPSASGAAAAPAPAKVEAEAAPAPAAGPADGIVAYACPDGFTFAARILPERAWLFLPGEVRELPAAPAASGARYAEGGTDFRSEGGEVLLQSGATVHSGCRPDPARTPWEKAKLEGVDFRAVGNEPGWSLEITLDGATRFVTDYGQSWYTFPTPEPRVDRIRAQSWYQASAGGHTLEVLLEGRECADSMSGEVFAVTVRVTLDGRDYNGCGRALF</sequence>
<keyword evidence="2" id="KW-0472">Membrane</keyword>
<feature type="signal peptide" evidence="6">
    <location>
        <begin position="1"/>
        <end position="21"/>
    </location>
</feature>
<dbReference type="AlphaFoldDB" id="A0A369BT58"/>
<keyword evidence="1 6" id="KW-0732">Signal</keyword>
<dbReference type="OrthoDB" id="5348860at2"/>